<protein>
    <submittedName>
        <fullName evidence="2">Uncharacterized protein</fullName>
    </submittedName>
</protein>
<dbReference type="EMBL" id="JBHUMA010000006">
    <property type="protein sequence ID" value="MFD2598833.1"/>
    <property type="molecule type" value="Genomic_DNA"/>
</dbReference>
<sequence length="212" mass="23314">MKPILLFCALILGAQFAEARLKVPVGKVEKINIVHDLPDTDDFRVSDGGKLLDLATIHEEFNIAWVLPLWVTKEPRLILSDAEKDIYYDLTNEQLDEIVRTNNLDKDDLLGLPFYTRYGGKVVGAILLGFIVYGLVGGGKNEDTQDEGEVPDHHVENQQADRVADGHTVAATNTHVASADEPISEIPPASEDSSNEDTFGSDSGKQTPDRNF</sequence>
<feature type="region of interest" description="Disordered" evidence="1">
    <location>
        <begin position="167"/>
        <end position="212"/>
    </location>
</feature>
<name>A0ABW5NJN8_9SPHI</name>
<reference evidence="3" key="1">
    <citation type="journal article" date="2019" name="Int. J. Syst. Evol. Microbiol.">
        <title>The Global Catalogue of Microorganisms (GCM) 10K type strain sequencing project: providing services to taxonomists for standard genome sequencing and annotation.</title>
        <authorList>
            <consortium name="The Broad Institute Genomics Platform"/>
            <consortium name="The Broad Institute Genome Sequencing Center for Infectious Disease"/>
            <person name="Wu L."/>
            <person name="Ma J."/>
        </authorList>
    </citation>
    <scope>NUCLEOTIDE SEQUENCE [LARGE SCALE GENOMIC DNA]</scope>
    <source>
        <strain evidence="3">KCTC 42248</strain>
    </source>
</reference>
<dbReference type="RefSeq" id="WP_380868964.1">
    <property type="nucleotide sequence ID" value="NZ_JBHUMA010000006.1"/>
</dbReference>
<keyword evidence="3" id="KW-1185">Reference proteome</keyword>
<evidence type="ECO:0000256" key="1">
    <source>
        <dbReference type="SAM" id="MobiDB-lite"/>
    </source>
</evidence>
<gene>
    <name evidence="2" type="ORF">ACFSQ3_07695</name>
</gene>
<evidence type="ECO:0000313" key="2">
    <source>
        <dbReference type="EMBL" id="MFD2598833.1"/>
    </source>
</evidence>
<evidence type="ECO:0000313" key="3">
    <source>
        <dbReference type="Proteomes" id="UP001597393"/>
    </source>
</evidence>
<dbReference type="Proteomes" id="UP001597393">
    <property type="component" value="Unassembled WGS sequence"/>
</dbReference>
<accession>A0ABW5NJN8</accession>
<comment type="caution">
    <text evidence="2">The sequence shown here is derived from an EMBL/GenBank/DDBJ whole genome shotgun (WGS) entry which is preliminary data.</text>
</comment>
<proteinExistence type="predicted"/>
<organism evidence="2 3">
    <name type="scientific">Sphingobacterium corticis</name>
    <dbReference type="NCBI Taxonomy" id="1812823"/>
    <lineage>
        <taxon>Bacteria</taxon>
        <taxon>Pseudomonadati</taxon>
        <taxon>Bacteroidota</taxon>
        <taxon>Sphingobacteriia</taxon>
        <taxon>Sphingobacteriales</taxon>
        <taxon>Sphingobacteriaceae</taxon>
        <taxon>Sphingobacterium</taxon>
    </lineage>
</organism>
<feature type="compositionally biased region" description="Polar residues" evidence="1">
    <location>
        <begin position="196"/>
        <end position="206"/>
    </location>
</feature>